<name>A0A507F5Z2_9FUNG</name>
<reference evidence="9 10" key="1">
    <citation type="journal article" date="2019" name="Sci. Rep.">
        <title>Comparative genomics of chytrid fungi reveal insights into the obligate biotrophic and pathogenic lifestyle of Synchytrium endobioticum.</title>
        <authorList>
            <person name="van de Vossenberg B.T.L.H."/>
            <person name="Warris S."/>
            <person name="Nguyen H.D.T."/>
            <person name="van Gent-Pelzer M.P.E."/>
            <person name="Joly D.L."/>
            <person name="van de Geest H.C."/>
            <person name="Bonants P.J.M."/>
            <person name="Smith D.S."/>
            <person name="Levesque C.A."/>
            <person name="van der Lee T.A.J."/>
        </authorList>
    </citation>
    <scope>NUCLEOTIDE SEQUENCE [LARGE SCALE GENOMIC DNA]</scope>
    <source>
        <strain evidence="9 10">CBS 675.73</strain>
    </source>
</reference>
<dbReference type="PANTHER" id="PTHR21183:SF18">
    <property type="entry name" value="LARGE RIBOSOMAL SUBUNIT PROTEIN UL29M"/>
    <property type="match status" value="1"/>
</dbReference>
<feature type="region of interest" description="Disordered" evidence="8">
    <location>
        <begin position="264"/>
        <end position="303"/>
    </location>
</feature>
<feature type="compositionally biased region" description="Basic and acidic residues" evidence="8">
    <location>
        <begin position="264"/>
        <end position="281"/>
    </location>
</feature>
<dbReference type="PANTHER" id="PTHR21183">
    <property type="entry name" value="RIBOSOMAL PROTEIN L47, MITOCHONDRIAL-RELATED"/>
    <property type="match status" value="1"/>
</dbReference>
<comment type="subcellular location">
    <subcellularLocation>
        <location evidence="1">Mitochondrion</location>
    </subcellularLocation>
</comment>
<dbReference type="Pfam" id="PF06984">
    <property type="entry name" value="MRP-L47"/>
    <property type="match status" value="1"/>
</dbReference>
<keyword evidence="4" id="KW-0496">Mitochondrion</keyword>
<dbReference type="GO" id="GO:0032543">
    <property type="term" value="P:mitochondrial translation"/>
    <property type="evidence" value="ECO:0007669"/>
    <property type="project" value="TreeGrafter"/>
</dbReference>
<evidence type="ECO:0000256" key="2">
    <source>
        <dbReference type="ARBA" id="ARBA00009254"/>
    </source>
</evidence>
<comment type="similarity">
    <text evidence="2">Belongs to the universal ribosomal protein uL29 family.</text>
</comment>
<dbReference type="OrthoDB" id="270763at2759"/>
<dbReference type="STRING" id="246404.A0A507F5Z2"/>
<protein>
    <recommendedName>
        <fullName evidence="6">Large ribosomal subunit protein uL29m</fullName>
    </recommendedName>
    <alternativeName>
        <fullName evidence="7">54S ribosomal protein L4, mitochondrial</fullName>
    </alternativeName>
</protein>
<dbReference type="InterPro" id="IPR038340">
    <property type="entry name" value="MRP-L47_sf"/>
</dbReference>
<keyword evidence="3" id="KW-0689">Ribosomal protein</keyword>
<dbReference type="Proteomes" id="UP000320333">
    <property type="component" value="Unassembled WGS sequence"/>
</dbReference>
<gene>
    <name evidence="9" type="ORF">CcCBS67573_g06061</name>
</gene>
<dbReference type="GO" id="GO:0003735">
    <property type="term" value="F:structural constituent of ribosome"/>
    <property type="evidence" value="ECO:0007669"/>
    <property type="project" value="InterPro"/>
</dbReference>
<evidence type="ECO:0000256" key="5">
    <source>
        <dbReference type="ARBA" id="ARBA00023274"/>
    </source>
</evidence>
<evidence type="ECO:0000256" key="3">
    <source>
        <dbReference type="ARBA" id="ARBA00022980"/>
    </source>
</evidence>
<dbReference type="InterPro" id="IPR010729">
    <property type="entry name" value="Ribosomal_uL29_mit"/>
</dbReference>
<evidence type="ECO:0000256" key="6">
    <source>
        <dbReference type="ARBA" id="ARBA00035289"/>
    </source>
</evidence>
<proteinExistence type="inferred from homology"/>
<evidence type="ECO:0000256" key="8">
    <source>
        <dbReference type="SAM" id="MobiDB-lite"/>
    </source>
</evidence>
<comment type="caution">
    <text evidence="9">The sequence shown here is derived from an EMBL/GenBank/DDBJ whole genome shotgun (WGS) entry which is preliminary data.</text>
</comment>
<sequence>MIRSLLSQAAKSHLNSKGSISSLANRFAGLSTAATTTSETVKPAPRPIVASVPETVYPAFPPMATSISKEGTGGKGLLDFFDSEKGWYWSENDPKTGRGWTCAELRTKSFDDLHKLWWICIKEQNKLLSQKDEARMFRVIFPNSVRLQQVRVTMRGIRMVVQERRVAYLQAQAIVERETTRQQLFTTYFNEYKASYVPPAKTEAATEPSETVENEAGEAVAVTSQKGRKLPKDWIPAPPDLKERVEAEMSKLFPIPVHMIGRKAEERRRVDKALERTESAGRKKHGEKKQKREKMKGSRWFVV</sequence>
<dbReference type="EMBL" id="QEAP01000241">
    <property type="protein sequence ID" value="TPX71673.1"/>
    <property type="molecule type" value="Genomic_DNA"/>
</dbReference>
<dbReference type="AlphaFoldDB" id="A0A507F5Z2"/>
<evidence type="ECO:0000256" key="4">
    <source>
        <dbReference type="ARBA" id="ARBA00023128"/>
    </source>
</evidence>
<evidence type="ECO:0000256" key="7">
    <source>
        <dbReference type="ARBA" id="ARBA00035399"/>
    </source>
</evidence>
<keyword evidence="5" id="KW-0687">Ribonucleoprotein</keyword>
<accession>A0A507F5Z2</accession>
<evidence type="ECO:0000313" key="10">
    <source>
        <dbReference type="Proteomes" id="UP000320333"/>
    </source>
</evidence>
<feature type="compositionally biased region" description="Basic residues" evidence="8">
    <location>
        <begin position="282"/>
        <end position="294"/>
    </location>
</feature>
<organism evidence="9 10">
    <name type="scientific">Chytriomyces confervae</name>
    <dbReference type="NCBI Taxonomy" id="246404"/>
    <lineage>
        <taxon>Eukaryota</taxon>
        <taxon>Fungi</taxon>
        <taxon>Fungi incertae sedis</taxon>
        <taxon>Chytridiomycota</taxon>
        <taxon>Chytridiomycota incertae sedis</taxon>
        <taxon>Chytridiomycetes</taxon>
        <taxon>Chytridiales</taxon>
        <taxon>Chytriomycetaceae</taxon>
        <taxon>Chytriomyces</taxon>
    </lineage>
</organism>
<evidence type="ECO:0000313" key="9">
    <source>
        <dbReference type="EMBL" id="TPX71673.1"/>
    </source>
</evidence>
<evidence type="ECO:0000256" key="1">
    <source>
        <dbReference type="ARBA" id="ARBA00004173"/>
    </source>
</evidence>
<dbReference type="GO" id="GO:0005762">
    <property type="term" value="C:mitochondrial large ribosomal subunit"/>
    <property type="evidence" value="ECO:0007669"/>
    <property type="project" value="TreeGrafter"/>
</dbReference>
<dbReference type="Gene3D" id="6.10.330.20">
    <property type="match status" value="1"/>
</dbReference>
<keyword evidence="10" id="KW-1185">Reference proteome</keyword>